<comment type="caution">
    <text evidence="1">The sequence shown here is derived from an EMBL/GenBank/DDBJ whole genome shotgun (WGS) entry which is preliminary data.</text>
</comment>
<keyword evidence="1" id="KW-0378">Hydrolase</keyword>
<sequence>MKITWIEHSSFLLELPERVLVLDYFGKTRLPLPANKPVTFLASHHHADHYDKAILEHGTDQIWYVLSRDIFGPQDEHHIKVKPHQRYELNGMIIETLKSNDEGVAFMIEVDGWRILHAGDLNDWHWEEENDQDRQENEVLKRRFDRELERVAGRTFDLAMIPTDPRLNDGYNRGLLGWAKVCQLGWIAPMHTFGENDVIDRLLQDPACAELRSRILDLRKGPQVLEDPQR</sequence>
<evidence type="ECO:0000313" key="2">
    <source>
        <dbReference type="Proteomes" id="UP000284178"/>
    </source>
</evidence>
<dbReference type="SUPFAM" id="SSF56281">
    <property type="entry name" value="Metallo-hydrolase/oxidoreductase"/>
    <property type="match status" value="1"/>
</dbReference>
<protein>
    <submittedName>
        <fullName evidence="1">MBL fold metallo-hydrolase</fullName>
    </submittedName>
</protein>
<dbReference type="EMBL" id="QRUP01000009">
    <property type="protein sequence ID" value="RGR74183.1"/>
    <property type="molecule type" value="Genomic_DNA"/>
</dbReference>
<dbReference type="Pfam" id="PF13483">
    <property type="entry name" value="Lactamase_B_3"/>
    <property type="match status" value="1"/>
</dbReference>
<keyword evidence="2" id="KW-1185">Reference proteome</keyword>
<dbReference type="PANTHER" id="PTHR42967">
    <property type="entry name" value="METAL DEPENDENT HYDROLASE"/>
    <property type="match status" value="1"/>
</dbReference>
<gene>
    <name evidence="1" type="ORF">DWY25_08895</name>
</gene>
<dbReference type="RefSeq" id="WP_117894938.1">
    <property type="nucleotide sequence ID" value="NZ_CABJCV010000009.1"/>
</dbReference>
<reference evidence="1 2" key="1">
    <citation type="submission" date="2018-08" db="EMBL/GenBank/DDBJ databases">
        <title>A genome reference for cultivated species of the human gut microbiota.</title>
        <authorList>
            <person name="Zou Y."/>
            <person name="Xue W."/>
            <person name="Luo G."/>
        </authorList>
    </citation>
    <scope>NUCLEOTIDE SEQUENCE [LARGE SCALE GENOMIC DNA]</scope>
    <source>
        <strain evidence="1 2">AF24-29</strain>
    </source>
</reference>
<dbReference type="InterPro" id="IPR036866">
    <property type="entry name" value="RibonucZ/Hydroxyglut_hydro"/>
</dbReference>
<dbReference type="PANTHER" id="PTHR42967:SF1">
    <property type="entry name" value="MBL FOLD METALLO-HYDROLASE"/>
    <property type="match status" value="1"/>
</dbReference>
<name>A0A412G199_9FIRM</name>
<dbReference type="AlphaFoldDB" id="A0A412G199"/>
<proteinExistence type="predicted"/>
<dbReference type="GO" id="GO:0016787">
    <property type="term" value="F:hydrolase activity"/>
    <property type="evidence" value="ECO:0007669"/>
    <property type="project" value="UniProtKB-KW"/>
</dbReference>
<organism evidence="1 2">
    <name type="scientific">Holdemania filiformis</name>
    <dbReference type="NCBI Taxonomy" id="61171"/>
    <lineage>
        <taxon>Bacteria</taxon>
        <taxon>Bacillati</taxon>
        <taxon>Bacillota</taxon>
        <taxon>Erysipelotrichia</taxon>
        <taxon>Erysipelotrichales</taxon>
        <taxon>Erysipelotrichaceae</taxon>
        <taxon>Holdemania</taxon>
    </lineage>
</organism>
<dbReference type="Proteomes" id="UP000284178">
    <property type="component" value="Unassembled WGS sequence"/>
</dbReference>
<dbReference type="Gene3D" id="3.60.15.10">
    <property type="entry name" value="Ribonuclease Z/Hydroxyacylglutathione hydrolase-like"/>
    <property type="match status" value="1"/>
</dbReference>
<evidence type="ECO:0000313" key="1">
    <source>
        <dbReference type="EMBL" id="RGR74183.1"/>
    </source>
</evidence>
<dbReference type="GeneID" id="83015518"/>
<accession>A0A412G199</accession>